<keyword evidence="4" id="KW-0276">Fatty acid metabolism</keyword>
<name>A0A5P8E936_9BACT</name>
<dbReference type="OrthoDB" id="9801517at2"/>
<dbReference type="InterPro" id="IPR045023">
    <property type="entry name" value="FATA/B"/>
</dbReference>
<keyword evidence="7" id="KW-0275">Fatty acid biosynthesis</keyword>
<dbReference type="Pfam" id="PF01643">
    <property type="entry name" value="Acyl-ACP_TE"/>
    <property type="match status" value="1"/>
</dbReference>
<dbReference type="SUPFAM" id="SSF54637">
    <property type="entry name" value="Thioesterase/thiol ester dehydrase-isomerase"/>
    <property type="match status" value="2"/>
</dbReference>
<feature type="domain" description="Acyl-ACP thioesterase N-terminal hotdog" evidence="8">
    <location>
        <begin position="5"/>
        <end position="120"/>
    </location>
</feature>
<reference evidence="10 11" key="1">
    <citation type="submission" date="2018-11" db="EMBL/GenBank/DDBJ databases">
        <authorList>
            <person name="Na S.W."/>
            <person name="Baik M."/>
        </authorList>
    </citation>
    <scope>NUCLEOTIDE SEQUENCE [LARGE SCALE GENOMIC DNA]</scope>
    <source>
        <strain evidence="10 11">E39</strain>
    </source>
</reference>
<keyword evidence="3" id="KW-0378">Hydrolase</keyword>
<dbReference type="AlphaFoldDB" id="A0A5P8E936"/>
<dbReference type="InterPro" id="IPR029069">
    <property type="entry name" value="HotDog_dom_sf"/>
</dbReference>
<dbReference type="RefSeq" id="WP_111898847.1">
    <property type="nucleotide sequence ID" value="NZ_CP033459.1"/>
</dbReference>
<protein>
    <submittedName>
        <fullName evidence="10">Acyl-[acyl-carrier-protein] thioesterase</fullName>
    </submittedName>
</protein>
<sequence length="249" mass="28671">MDTYKFTVEPFTEDVTGRLSWSVLGNHLLRVANLSASSHHFGFSDMQTAKHAWVLSRLVIEMYDMPRTGECYDITTWVSKIYRQFTDRLFSIKKPDGSAYGHAYSIWALIDLDTRMPADLQHLPNGSFHDAVETQVIPIDGPSRIRVKTDGAVRDTHAMYGDLDINGHVNSIRYLQMALDTIYQQYPDDLKPLMSRVRRVEMTYSAESYFGDHLQFFIEKQSHQKYACEIKKPNAESVVKCLIDFFPAK</sequence>
<dbReference type="PANTHER" id="PTHR31727:SF6">
    <property type="entry name" value="OLEOYL-ACYL CARRIER PROTEIN THIOESTERASE 1, CHLOROPLASTIC"/>
    <property type="match status" value="1"/>
</dbReference>
<evidence type="ECO:0000256" key="7">
    <source>
        <dbReference type="ARBA" id="ARBA00023160"/>
    </source>
</evidence>
<dbReference type="GO" id="GO:0016297">
    <property type="term" value="F:fatty acyl-[ACP] hydrolase activity"/>
    <property type="evidence" value="ECO:0007669"/>
    <property type="project" value="InterPro"/>
</dbReference>
<dbReference type="KEGG" id="alq:C7Y71_010920"/>
<dbReference type="InterPro" id="IPR049427">
    <property type="entry name" value="Acyl-ACP_TE_C"/>
</dbReference>
<feature type="domain" description="Acyl-ACP thioesterase-like C-terminal" evidence="9">
    <location>
        <begin position="152"/>
        <end position="228"/>
    </location>
</feature>
<dbReference type="EMBL" id="CP033459">
    <property type="protein sequence ID" value="QFQ13476.1"/>
    <property type="molecule type" value="Genomic_DNA"/>
</dbReference>
<accession>A0A5P8E936</accession>
<proteinExistence type="inferred from homology"/>
<evidence type="ECO:0000256" key="1">
    <source>
        <dbReference type="ARBA" id="ARBA00006500"/>
    </source>
</evidence>
<evidence type="ECO:0000313" key="10">
    <source>
        <dbReference type="EMBL" id="QFQ13476.1"/>
    </source>
</evidence>
<evidence type="ECO:0000256" key="5">
    <source>
        <dbReference type="ARBA" id="ARBA00022946"/>
    </source>
</evidence>
<dbReference type="Pfam" id="PF20791">
    <property type="entry name" value="Acyl-ACP_TE_C"/>
    <property type="match status" value="1"/>
</dbReference>
<evidence type="ECO:0000313" key="11">
    <source>
        <dbReference type="Proteomes" id="UP000249375"/>
    </source>
</evidence>
<keyword evidence="2" id="KW-0444">Lipid biosynthesis</keyword>
<keyword evidence="5" id="KW-0809">Transit peptide</keyword>
<dbReference type="GO" id="GO:0000036">
    <property type="term" value="F:acyl carrier activity"/>
    <property type="evidence" value="ECO:0007669"/>
    <property type="project" value="TreeGrafter"/>
</dbReference>
<evidence type="ECO:0000259" key="8">
    <source>
        <dbReference type="Pfam" id="PF01643"/>
    </source>
</evidence>
<evidence type="ECO:0000256" key="3">
    <source>
        <dbReference type="ARBA" id="ARBA00022801"/>
    </source>
</evidence>
<evidence type="ECO:0000256" key="6">
    <source>
        <dbReference type="ARBA" id="ARBA00023098"/>
    </source>
</evidence>
<gene>
    <name evidence="10" type="ORF">C7Y71_010920</name>
</gene>
<dbReference type="Gene3D" id="3.10.129.10">
    <property type="entry name" value="Hotdog Thioesterase"/>
    <property type="match status" value="2"/>
</dbReference>
<evidence type="ECO:0000259" key="9">
    <source>
        <dbReference type="Pfam" id="PF20791"/>
    </source>
</evidence>
<evidence type="ECO:0000256" key="2">
    <source>
        <dbReference type="ARBA" id="ARBA00022516"/>
    </source>
</evidence>
<evidence type="ECO:0000256" key="4">
    <source>
        <dbReference type="ARBA" id="ARBA00022832"/>
    </source>
</evidence>
<dbReference type="Proteomes" id="UP000249375">
    <property type="component" value="Chromosome"/>
</dbReference>
<dbReference type="PANTHER" id="PTHR31727">
    <property type="entry name" value="OLEOYL-ACYL CARRIER PROTEIN THIOESTERASE 1, CHLOROPLASTIC"/>
    <property type="match status" value="1"/>
</dbReference>
<keyword evidence="6" id="KW-0443">Lipid metabolism</keyword>
<dbReference type="InterPro" id="IPR002864">
    <property type="entry name" value="Acyl-ACP_thioesterase_NHD"/>
</dbReference>
<organism evidence="10 11">
    <name type="scientific">Pseudoprevotella muciniphila</name>
    <dbReference type="NCBI Taxonomy" id="2133944"/>
    <lineage>
        <taxon>Bacteria</taxon>
        <taxon>Pseudomonadati</taxon>
        <taxon>Bacteroidota</taxon>
        <taxon>Bacteroidia</taxon>
        <taxon>Bacteroidales</taxon>
        <taxon>Prevotellaceae</taxon>
        <taxon>Pseudoprevotella</taxon>
    </lineage>
</organism>
<comment type="similarity">
    <text evidence="1">Belongs to the acyl-ACP thioesterase family.</text>
</comment>
<keyword evidence="11" id="KW-1185">Reference proteome</keyword>